<evidence type="ECO:0000259" key="1">
    <source>
        <dbReference type="PROSITE" id="PS50943"/>
    </source>
</evidence>
<dbReference type="AlphaFoldDB" id="A0A135L156"/>
<dbReference type="Proteomes" id="UP000070352">
    <property type="component" value="Unassembled WGS sequence"/>
</dbReference>
<sequence length="69" mass="7589">MKIDKNKFDLAMARNCFTSEKLSNLTGISKVTIIRVKNGSQNPRPMTVGKIAKALNVKVEDLIEGGNKL</sequence>
<evidence type="ECO:0000313" key="3">
    <source>
        <dbReference type="Proteomes" id="UP000070352"/>
    </source>
</evidence>
<reference evidence="2 3" key="1">
    <citation type="submission" date="2016-02" db="EMBL/GenBank/DDBJ databases">
        <title>Draft Genome for Tepidibacillus decaturensis nov. sp. Strain Z9, an Anaerobic, Moderately Thermophilic and Heterotrophic Bacterium from Deep Subsurface of the Illinois Basin, USA.</title>
        <authorList>
            <person name="Dong Y."/>
            <person name="Chang J.Y."/>
            <person name="Sanford R."/>
            <person name="Fouke B.W."/>
        </authorList>
    </citation>
    <scope>NUCLEOTIDE SEQUENCE [LARGE SCALE GENOMIC DNA]</scope>
    <source>
        <strain evidence="2 3">Z9</strain>
    </source>
</reference>
<dbReference type="InterPro" id="IPR001387">
    <property type="entry name" value="Cro/C1-type_HTH"/>
</dbReference>
<dbReference type="PROSITE" id="PS50943">
    <property type="entry name" value="HTH_CROC1"/>
    <property type="match status" value="1"/>
</dbReference>
<dbReference type="Pfam" id="PF01381">
    <property type="entry name" value="HTH_3"/>
    <property type="match status" value="1"/>
</dbReference>
<dbReference type="SUPFAM" id="SSF47413">
    <property type="entry name" value="lambda repressor-like DNA-binding domains"/>
    <property type="match status" value="1"/>
</dbReference>
<dbReference type="GO" id="GO:0003677">
    <property type="term" value="F:DNA binding"/>
    <property type="evidence" value="ECO:0007669"/>
    <property type="project" value="InterPro"/>
</dbReference>
<feature type="domain" description="HTH cro/C1-type" evidence="1">
    <location>
        <begin position="18"/>
        <end position="62"/>
    </location>
</feature>
<keyword evidence="3" id="KW-1185">Reference proteome</keyword>
<dbReference type="CDD" id="cd00093">
    <property type="entry name" value="HTH_XRE"/>
    <property type="match status" value="1"/>
</dbReference>
<name>A0A135L156_9BACI</name>
<evidence type="ECO:0000313" key="2">
    <source>
        <dbReference type="EMBL" id="KXG42649.1"/>
    </source>
</evidence>
<dbReference type="STRING" id="1413211.U473_00255"/>
<organism evidence="2 3">
    <name type="scientific">Tepidibacillus decaturensis</name>
    <dbReference type="NCBI Taxonomy" id="1413211"/>
    <lineage>
        <taxon>Bacteria</taxon>
        <taxon>Bacillati</taxon>
        <taxon>Bacillota</taxon>
        <taxon>Bacilli</taxon>
        <taxon>Bacillales</taxon>
        <taxon>Bacillaceae</taxon>
        <taxon>Tepidibacillus</taxon>
    </lineage>
</organism>
<gene>
    <name evidence="2" type="ORF">U473_00255</name>
</gene>
<dbReference type="RefSeq" id="WP_068722306.1">
    <property type="nucleotide sequence ID" value="NZ_LSKU01000001.1"/>
</dbReference>
<dbReference type="InterPro" id="IPR010982">
    <property type="entry name" value="Lambda_DNA-bd_dom_sf"/>
</dbReference>
<proteinExistence type="predicted"/>
<dbReference type="EMBL" id="LSKU01000001">
    <property type="protein sequence ID" value="KXG42649.1"/>
    <property type="molecule type" value="Genomic_DNA"/>
</dbReference>
<protein>
    <recommendedName>
        <fullName evidence="1">HTH cro/C1-type domain-containing protein</fullName>
    </recommendedName>
</protein>
<accession>A0A135L156</accession>
<dbReference type="Gene3D" id="1.10.260.40">
    <property type="entry name" value="lambda repressor-like DNA-binding domains"/>
    <property type="match status" value="1"/>
</dbReference>
<comment type="caution">
    <text evidence="2">The sequence shown here is derived from an EMBL/GenBank/DDBJ whole genome shotgun (WGS) entry which is preliminary data.</text>
</comment>